<dbReference type="InterPro" id="IPR002641">
    <property type="entry name" value="PNPLA_dom"/>
</dbReference>
<dbReference type="AlphaFoldDB" id="A0A011P5E3"/>
<feature type="short sequence motif" description="GXSXG" evidence="4">
    <location>
        <begin position="225"/>
        <end position="229"/>
    </location>
</feature>
<keyword evidence="1 4" id="KW-0378">Hydrolase</keyword>
<evidence type="ECO:0000256" key="1">
    <source>
        <dbReference type="ARBA" id="ARBA00022801"/>
    </source>
</evidence>
<proteinExistence type="predicted"/>
<dbReference type="PROSITE" id="PS51635">
    <property type="entry name" value="PNPLA"/>
    <property type="match status" value="1"/>
</dbReference>
<reference evidence="6" key="1">
    <citation type="submission" date="2014-02" db="EMBL/GenBank/DDBJ databases">
        <title>Expanding our view of genomic diversity in Candidatus Accumulibacter clades.</title>
        <authorList>
            <person name="Skennerton C.T."/>
            <person name="Barr J.J."/>
            <person name="Slater F.R."/>
            <person name="Bond P.L."/>
            <person name="Tyson G.W."/>
        </authorList>
    </citation>
    <scope>NUCLEOTIDE SEQUENCE [LARGE SCALE GENOMIC DNA]</scope>
</reference>
<accession>A0A011P5E3</accession>
<evidence type="ECO:0000313" key="7">
    <source>
        <dbReference type="Proteomes" id="UP000022141"/>
    </source>
</evidence>
<evidence type="ECO:0000256" key="2">
    <source>
        <dbReference type="ARBA" id="ARBA00022963"/>
    </source>
</evidence>
<dbReference type="Proteomes" id="UP000022141">
    <property type="component" value="Unassembled WGS sequence"/>
</dbReference>
<protein>
    <submittedName>
        <fullName evidence="6">Patatin-like phospholipase</fullName>
    </submittedName>
</protein>
<dbReference type="PANTHER" id="PTHR14226">
    <property type="entry name" value="NEUROPATHY TARGET ESTERASE/SWISS CHEESE D.MELANOGASTER"/>
    <property type="match status" value="1"/>
</dbReference>
<keyword evidence="7" id="KW-1185">Reference proteome</keyword>
<dbReference type="InterPro" id="IPR050301">
    <property type="entry name" value="NTE"/>
</dbReference>
<dbReference type="EMBL" id="JEMY01000009">
    <property type="protein sequence ID" value="EXI90158.1"/>
    <property type="molecule type" value="Genomic_DNA"/>
</dbReference>
<keyword evidence="3 4" id="KW-0443">Lipid metabolism</keyword>
<keyword evidence="2 4" id="KW-0442">Lipid degradation</keyword>
<dbReference type="STRING" id="1454004.AW11_01066"/>
<evidence type="ECO:0000259" key="5">
    <source>
        <dbReference type="PROSITE" id="PS51635"/>
    </source>
</evidence>
<feature type="active site" description="Proton acceptor" evidence="4">
    <location>
        <position position="442"/>
    </location>
</feature>
<dbReference type="GO" id="GO:0016042">
    <property type="term" value="P:lipid catabolic process"/>
    <property type="evidence" value="ECO:0007669"/>
    <property type="project" value="UniProtKB-UniRule"/>
</dbReference>
<evidence type="ECO:0000313" key="6">
    <source>
        <dbReference type="EMBL" id="EXI90158.1"/>
    </source>
</evidence>
<dbReference type="Gene3D" id="3.40.1090.10">
    <property type="entry name" value="Cytosolic phospholipase A2 catalytic domain"/>
    <property type="match status" value="1"/>
</dbReference>
<evidence type="ECO:0000256" key="4">
    <source>
        <dbReference type="PROSITE-ProRule" id="PRU01161"/>
    </source>
</evidence>
<dbReference type="PANTHER" id="PTHR14226:SF57">
    <property type="entry name" value="BLR7027 PROTEIN"/>
    <property type="match status" value="1"/>
</dbReference>
<dbReference type="GO" id="GO:0016787">
    <property type="term" value="F:hydrolase activity"/>
    <property type="evidence" value="ECO:0007669"/>
    <property type="project" value="UniProtKB-UniRule"/>
</dbReference>
<feature type="short sequence motif" description="DGA/G" evidence="4">
    <location>
        <begin position="442"/>
        <end position="444"/>
    </location>
</feature>
<dbReference type="PATRIC" id="fig|1454004.3.peg.1122"/>
<evidence type="ECO:0000256" key="3">
    <source>
        <dbReference type="ARBA" id="ARBA00023098"/>
    </source>
</evidence>
<dbReference type="InterPro" id="IPR016035">
    <property type="entry name" value="Acyl_Trfase/lysoPLipase"/>
</dbReference>
<dbReference type="Pfam" id="PF01734">
    <property type="entry name" value="Patatin"/>
    <property type="match status" value="1"/>
</dbReference>
<dbReference type="eggNOG" id="COG1752">
    <property type="taxonomic scope" value="Bacteria"/>
</dbReference>
<comment type="caution">
    <text evidence="6">The sequence shown here is derived from an EMBL/GenBank/DDBJ whole genome shotgun (WGS) entry which is preliminary data.</text>
</comment>
<sequence length="526" mass="54842">MRPGAESIRRPASDWSDTLIRATAPAQVGVGAVGFVDGNAEAGELVGPAAQAFAGEVAHCLGPKAAAGMQDLMQALDSFHSAAITPTQGNWSRGGKPYVVAFTGNQSNPVLLRPSSELVLDWHVVNADTVSIRKAGPRQLPTVPGTLAEQGTHRFAPLRGSGAWSGRYILTASNSCGSVSAELAVEMRSRSAWALGGGGAKGAFEVGAMRCLVDAYGLRPDIVSGASVGALNAAKIAEGANGLAELEALWASLRTPANFFSLSGSLRSLLRNLGSEGLRLLDNVNLERMLAWHPTPSPTAQTLDMVASAFNGVASQLRNMGGAGVVFTVSNIVNEALRIGLTVGKIIQATQALVNSRSLLLLDPVLGKLQASVKPARIASSGIKLRVAVTSLDTGATEYVTETDAFASGRAYNDLISALQASASIPVAFAPVRLGDGAHYSDGGVTENIPIEAALQAGADEVIAILASPRPAVENFDRAVLKDIGARGFELLFDSGERRQLAPYAGWGVPVRVIEPLIRSRRAWCR</sequence>
<feature type="short sequence motif" description="GXGXXG" evidence="4">
    <location>
        <begin position="197"/>
        <end position="202"/>
    </location>
</feature>
<organism evidence="6 7">
    <name type="scientific">Accumulibacter regalis</name>
    <dbReference type="NCBI Taxonomy" id="522306"/>
    <lineage>
        <taxon>Bacteria</taxon>
        <taxon>Pseudomonadati</taxon>
        <taxon>Pseudomonadota</taxon>
        <taxon>Betaproteobacteria</taxon>
        <taxon>Candidatus Accumulibacter</taxon>
    </lineage>
</organism>
<dbReference type="SUPFAM" id="SSF52151">
    <property type="entry name" value="FabD/lysophospholipase-like"/>
    <property type="match status" value="1"/>
</dbReference>
<name>A0A011P5E3_ACCRE</name>
<gene>
    <name evidence="6" type="ORF">AW11_01066</name>
</gene>
<feature type="domain" description="PNPLA" evidence="5">
    <location>
        <begin position="193"/>
        <end position="455"/>
    </location>
</feature>
<feature type="active site" description="Nucleophile" evidence="4">
    <location>
        <position position="227"/>
    </location>
</feature>